<evidence type="ECO:0000256" key="10">
    <source>
        <dbReference type="ARBA" id="ARBA00023242"/>
    </source>
</evidence>
<evidence type="ECO:0000256" key="1">
    <source>
        <dbReference type="ARBA" id="ARBA00004123"/>
    </source>
</evidence>
<dbReference type="WBParaSite" id="EVEC_0000349901-mRNA-1">
    <property type="protein sequence ID" value="EVEC_0000349901-mRNA-1"/>
    <property type="gene ID" value="EVEC_0000349901"/>
</dbReference>
<keyword evidence="10" id="KW-0539">Nucleus</keyword>
<dbReference type="InterPro" id="IPR049636">
    <property type="entry name" value="HNF4-like_DBD"/>
</dbReference>
<evidence type="ECO:0000313" key="15">
    <source>
        <dbReference type="Proteomes" id="UP000274131"/>
    </source>
</evidence>
<evidence type="ECO:0000256" key="3">
    <source>
        <dbReference type="ARBA" id="ARBA00022723"/>
    </source>
</evidence>
<dbReference type="PANTHER" id="PTHR47519">
    <property type="entry name" value="NUCLEAR HORMONE RECEPTOR FAMILY MEMBER NHR-31-RELATED"/>
    <property type="match status" value="1"/>
</dbReference>
<comment type="subcellular location">
    <subcellularLocation>
        <location evidence="1">Nucleus</location>
    </subcellularLocation>
</comment>
<evidence type="ECO:0000313" key="16">
    <source>
        <dbReference type="WBParaSite" id="EVEC_0000349901-mRNA-1"/>
    </source>
</evidence>
<sequence>MDIDVDEDSQMMFAEHSENAADNGRSGISRQCAVCGDSPAKVHYGVLACFGCKGFFRRAVKDGQNKYVCRYDKKCKVDKSVRPDRDQTGKQRIARLTKVQKKIISPNMTLRNEVRRSIKEDVSGDDWTRNLNLDLRKVLVDLINLDVSIQKSTSTITTDVPTTSSLRRLLVQRTSQANKTLSPTTSQQAVLAVSDLSVTSFWRLTQIINWISGLCNIAEAESEEKVFTIDDQLALLKHCFSSYTIFTLAAKNATSSTNSDIFCLYGCNDKSDKTGKNDLVTRTLTEFVAPLRRLTPSDAELVVLKAIITMNPADAVQQNLRIQNAKPTTPEEVSSYKNVLYELFCPLDEEISNNLQDYSELSDRSDYEVDQMSRLPNIIHTRTSPTTADSQLPAPCPSAFSTPSPLRSESSFTVKEETSALLKTATALGGISTKDLISQAVTITDPTTQYGQYLTATYANTLSSSPSSLFARPSTLPFIRSVDTRNNMSRPGTEATKTVLTAVPKLPLQFTKSMEEMLKPPGQTEEAWNRPLGNDWANGMTTPNKEIVAHFFPECADAI</sequence>
<dbReference type="Gene3D" id="1.10.565.10">
    <property type="entry name" value="Retinoid X Receptor"/>
    <property type="match status" value="1"/>
</dbReference>
<dbReference type="PROSITE" id="PS00031">
    <property type="entry name" value="NUCLEAR_REC_DBD_1"/>
    <property type="match status" value="1"/>
</dbReference>
<evidence type="ECO:0000259" key="13">
    <source>
        <dbReference type="PROSITE" id="PS51030"/>
    </source>
</evidence>
<name>A0A0N4V0P9_ENTVE</name>
<evidence type="ECO:0000313" key="14">
    <source>
        <dbReference type="EMBL" id="VDD88064.1"/>
    </source>
</evidence>
<dbReference type="InterPro" id="IPR035500">
    <property type="entry name" value="NHR-like_dom_sf"/>
</dbReference>
<feature type="domain" description="Nuclear receptor" evidence="13">
    <location>
        <begin position="29"/>
        <end position="117"/>
    </location>
</feature>
<keyword evidence="15" id="KW-1185">Reference proteome</keyword>
<dbReference type="AlphaFoldDB" id="A0A0N4V0P9"/>
<dbReference type="Pfam" id="PF00105">
    <property type="entry name" value="zf-C4"/>
    <property type="match status" value="1"/>
</dbReference>
<dbReference type="InterPro" id="IPR013088">
    <property type="entry name" value="Znf_NHR/GATA"/>
</dbReference>
<keyword evidence="9" id="KW-0675">Receptor</keyword>
<keyword evidence="8" id="KW-0804">Transcription</keyword>
<accession>A0A0N4V0P9</accession>
<reference evidence="16" key="1">
    <citation type="submission" date="2017-02" db="UniProtKB">
        <authorList>
            <consortium name="WormBaseParasite"/>
        </authorList>
    </citation>
    <scope>IDENTIFICATION</scope>
</reference>
<evidence type="ECO:0000256" key="11">
    <source>
        <dbReference type="ARBA" id="ARBA00037512"/>
    </source>
</evidence>
<dbReference type="PRINTS" id="PR00047">
    <property type="entry name" value="STROIDFINGER"/>
</dbReference>
<dbReference type="PANTHER" id="PTHR47519:SF1">
    <property type="entry name" value="NUCLEAR HORMONE RECEPTOR FAMILY MEMBER NHR-31"/>
    <property type="match status" value="1"/>
</dbReference>
<dbReference type="GO" id="GO:0003700">
    <property type="term" value="F:DNA-binding transcription factor activity"/>
    <property type="evidence" value="ECO:0007669"/>
    <property type="project" value="InterPro"/>
</dbReference>
<dbReference type="SUPFAM" id="SSF57716">
    <property type="entry name" value="Glucocorticoid receptor-like (DNA-binding domain)"/>
    <property type="match status" value="1"/>
</dbReference>
<keyword evidence="4" id="KW-0863">Zinc-finger</keyword>
<dbReference type="InterPro" id="IPR000536">
    <property type="entry name" value="Nucl_hrmn_rcpt_lig-bd"/>
</dbReference>
<evidence type="ECO:0000256" key="4">
    <source>
        <dbReference type="ARBA" id="ARBA00022771"/>
    </source>
</evidence>
<keyword evidence="6" id="KW-0805">Transcription regulation</keyword>
<dbReference type="SUPFAM" id="SSF48508">
    <property type="entry name" value="Nuclear receptor ligand-binding domain"/>
    <property type="match status" value="1"/>
</dbReference>
<evidence type="ECO:0000256" key="5">
    <source>
        <dbReference type="ARBA" id="ARBA00022833"/>
    </source>
</evidence>
<dbReference type="EMBL" id="UXUI01007533">
    <property type="protein sequence ID" value="VDD88064.1"/>
    <property type="molecule type" value="Genomic_DNA"/>
</dbReference>
<evidence type="ECO:0000256" key="12">
    <source>
        <dbReference type="SAM" id="MobiDB-lite"/>
    </source>
</evidence>
<dbReference type="SMART" id="SM00399">
    <property type="entry name" value="ZnF_C4"/>
    <property type="match status" value="1"/>
</dbReference>
<dbReference type="STRING" id="51028.A0A0N4V0P9"/>
<comment type="similarity">
    <text evidence="2">Belongs to the nuclear hormone receptor family.</text>
</comment>
<dbReference type="Proteomes" id="UP000274131">
    <property type="component" value="Unassembled WGS sequence"/>
</dbReference>
<keyword evidence="3" id="KW-0479">Metal-binding</keyword>
<evidence type="ECO:0000256" key="8">
    <source>
        <dbReference type="ARBA" id="ARBA00023163"/>
    </source>
</evidence>
<organism evidence="16">
    <name type="scientific">Enterobius vermicularis</name>
    <name type="common">Human pinworm</name>
    <dbReference type="NCBI Taxonomy" id="51028"/>
    <lineage>
        <taxon>Eukaryota</taxon>
        <taxon>Metazoa</taxon>
        <taxon>Ecdysozoa</taxon>
        <taxon>Nematoda</taxon>
        <taxon>Chromadorea</taxon>
        <taxon>Rhabditida</taxon>
        <taxon>Spirurina</taxon>
        <taxon>Oxyuridomorpha</taxon>
        <taxon>Oxyuroidea</taxon>
        <taxon>Oxyuridae</taxon>
        <taxon>Enterobius</taxon>
    </lineage>
</organism>
<dbReference type="PROSITE" id="PS51030">
    <property type="entry name" value="NUCLEAR_REC_DBD_2"/>
    <property type="match status" value="1"/>
</dbReference>
<reference evidence="14 15" key="2">
    <citation type="submission" date="2018-10" db="EMBL/GenBank/DDBJ databases">
        <authorList>
            <consortium name="Pathogen Informatics"/>
        </authorList>
    </citation>
    <scope>NUCLEOTIDE SEQUENCE [LARGE SCALE GENOMIC DNA]</scope>
</reference>
<keyword evidence="7" id="KW-0238">DNA-binding</keyword>
<proteinExistence type="inferred from homology"/>
<dbReference type="InterPro" id="IPR001628">
    <property type="entry name" value="Znf_hrmn_rcpt"/>
</dbReference>
<dbReference type="GO" id="GO:0000978">
    <property type="term" value="F:RNA polymerase II cis-regulatory region sequence-specific DNA binding"/>
    <property type="evidence" value="ECO:0007669"/>
    <property type="project" value="InterPro"/>
</dbReference>
<dbReference type="GO" id="GO:0008270">
    <property type="term" value="F:zinc ion binding"/>
    <property type="evidence" value="ECO:0007669"/>
    <property type="project" value="UniProtKB-KW"/>
</dbReference>
<dbReference type="Pfam" id="PF00104">
    <property type="entry name" value="Hormone_recep"/>
    <property type="match status" value="1"/>
</dbReference>
<keyword evidence="5" id="KW-0862">Zinc</keyword>
<gene>
    <name evidence="14" type="ORF">EVEC_LOCUS3207</name>
</gene>
<protein>
    <submittedName>
        <fullName evidence="16">Nuclear receptor domain-containing protein</fullName>
    </submittedName>
</protein>
<dbReference type="InterPro" id="IPR052496">
    <property type="entry name" value="Orphan_Nuclear_Rcpt"/>
</dbReference>
<comment type="function">
    <text evidence="11">Orphan nuclear receptor.</text>
</comment>
<evidence type="ECO:0000256" key="6">
    <source>
        <dbReference type="ARBA" id="ARBA00023015"/>
    </source>
</evidence>
<dbReference type="GO" id="GO:0005634">
    <property type="term" value="C:nucleus"/>
    <property type="evidence" value="ECO:0007669"/>
    <property type="project" value="UniProtKB-SubCell"/>
</dbReference>
<evidence type="ECO:0000256" key="2">
    <source>
        <dbReference type="ARBA" id="ARBA00005993"/>
    </source>
</evidence>
<feature type="region of interest" description="Disordered" evidence="12">
    <location>
        <begin position="385"/>
        <end position="407"/>
    </location>
</feature>
<evidence type="ECO:0000256" key="9">
    <source>
        <dbReference type="ARBA" id="ARBA00023170"/>
    </source>
</evidence>
<dbReference type="CDD" id="cd06960">
    <property type="entry name" value="NR_DBD_HNF4A"/>
    <property type="match status" value="1"/>
</dbReference>
<evidence type="ECO:0000256" key="7">
    <source>
        <dbReference type="ARBA" id="ARBA00023125"/>
    </source>
</evidence>
<dbReference type="OrthoDB" id="5850793at2759"/>
<dbReference type="Gene3D" id="3.30.50.10">
    <property type="entry name" value="Erythroid Transcription Factor GATA-1, subunit A"/>
    <property type="match status" value="1"/>
</dbReference>